<sequence length="174" mass="19567">MTLFFSFEKAYSQMIKSELNTEKADFKEIRIEDIAQVFFTKGSENSIIVERSSDKDKEIKFSITDGVASVKAIHSTEESKKNNYNLYITSKSDDIFINAYNVGILRTTDKAQFGTTKLKVINAGKIDLAVDTQTLVLNIENVASLKISGKTDQLTLDKKNVILSNLKKLKVKKD</sequence>
<reference evidence="2 3" key="1">
    <citation type="journal article" date="2010" name="Syst. Appl. Microbiol.">
        <title>Four new species of Chryseobacterium from the rhizosphere of coastal sand dune plants, Chryseobacterium elymi sp. nov., Chryseobacterium hagamense sp. nov., Chryseobacterium lathyri sp. nov. and Chryseobacterium rhizosphaerae sp. nov.</title>
        <authorList>
            <person name="Cho S.H."/>
            <person name="Lee K.S."/>
            <person name="Shin D.S."/>
            <person name="Han J.H."/>
            <person name="Park K.S."/>
            <person name="Lee C.H."/>
            <person name="Park K.H."/>
            <person name="Kim S.B."/>
        </authorList>
    </citation>
    <scope>NUCLEOTIDE SEQUENCE [LARGE SCALE GENOMIC DNA]</scope>
    <source>
        <strain evidence="2 3">KCTC 22548</strain>
    </source>
</reference>
<keyword evidence="3" id="KW-1185">Reference proteome</keyword>
<evidence type="ECO:0000313" key="3">
    <source>
        <dbReference type="Proteomes" id="UP000256491"/>
    </source>
</evidence>
<evidence type="ECO:0000313" key="2">
    <source>
        <dbReference type="EMBL" id="REC71509.1"/>
    </source>
</evidence>
<accession>A0ABX9IF31</accession>
<dbReference type="Gene3D" id="2.160.20.120">
    <property type="match status" value="1"/>
</dbReference>
<dbReference type="Proteomes" id="UP000256491">
    <property type="component" value="Unassembled WGS sequence"/>
</dbReference>
<proteinExistence type="predicted"/>
<comment type="caution">
    <text evidence="2">The sequence shown here is derived from an EMBL/GenBank/DDBJ whole genome shotgun (WGS) entry which is preliminary data.</text>
</comment>
<dbReference type="EMBL" id="QNUF01000033">
    <property type="protein sequence ID" value="REC71509.1"/>
    <property type="molecule type" value="Genomic_DNA"/>
</dbReference>
<name>A0ABX9IF31_9FLAO</name>
<dbReference type="Pfam" id="PF10988">
    <property type="entry name" value="DUF2807"/>
    <property type="match status" value="1"/>
</dbReference>
<organism evidence="2 3">
    <name type="scientific">Chryseobacterium rhizosphaerae</name>
    <dbReference type="NCBI Taxonomy" id="395937"/>
    <lineage>
        <taxon>Bacteria</taxon>
        <taxon>Pseudomonadati</taxon>
        <taxon>Bacteroidota</taxon>
        <taxon>Flavobacteriia</taxon>
        <taxon>Flavobacteriales</taxon>
        <taxon>Weeksellaceae</taxon>
        <taxon>Chryseobacterium group</taxon>
        <taxon>Chryseobacterium</taxon>
    </lineage>
</organism>
<evidence type="ECO:0000259" key="1">
    <source>
        <dbReference type="Pfam" id="PF10988"/>
    </source>
</evidence>
<feature type="domain" description="Putative auto-transporter adhesin head GIN" evidence="1">
    <location>
        <begin position="25"/>
        <end position="157"/>
    </location>
</feature>
<protein>
    <recommendedName>
        <fullName evidence="1">Putative auto-transporter adhesin head GIN domain-containing protein</fullName>
    </recommendedName>
</protein>
<gene>
    <name evidence="2" type="ORF">DRF57_20680</name>
</gene>
<dbReference type="InterPro" id="IPR021255">
    <property type="entry name" value="DUF2807"/>
</dbReference>